<feature type="compositionally biased region" description="Low complexity" evidence="1">
    <location>
        <begin position="76"/>
        <end position="92"/>
    </location>
</feature>
<feature type="compositionally biased region" description="Polar residues" evidence="1">
    <location>
        <begin position="222"/>
        <end position="237"/>
    </location>
</feature>
<dbReference type="OrthoDB" id="5418203at2759"/>
<accession>A0A8S1GRS9</accession>
<organism evidence="2 3">
    <name type="scientific">Caenorhabditis auriculariae</name>
    <dbReference type="NCBI Taxonomy" id="2777116"/>
    <lineage>
        <taxon>Eukaryota</taxon>
        <taxon>Metazoa</taxon>
        <taxon>Ecdysozoa</taxon>
        <taxon>Nematoda</taxon>
        <taxon>Chromadorea</taxon>
        <taxon>Rhabditida</taxon>
        <taxon>Rhabditina</taxon>
        <taxon>Rhabditomorpha</taxon>
        <taxon>Rhabditoidea</taxon>
        <taxon>Rhabditidae</taxon>
        <taxon>Peloderinae</taxon>
        <taxon>Caenorhabditis</taxon>
    </lineage>
</organism>
<proteinExistence type="predicted"/>
<evidence type="ECO:0000256" key="1">
    <source>
        <dbReference type="SAM" id="MobiDB-lite"/>
    </source>
</evidence>
<dbReference type="PANTHER" id="PTHR21678">
    <property type="entry name" value="GROWTH INHIBITION AND DIFFERENTIATION RELATED PROTEIN 88"/>
    <property type="match status" value="1"/>
</dbReference>
<dbReference type="AlphaFoldDB" id="A0A8S1GRS9"/>
<name>A0A8S1GRS9_9PELO</name>
<feature type="compositionally biased region" description="Polar residues" evidence="1">
    <location>
        <begin position="167"/>
        <end position="183"/>
    </location>
</feature>
<sequence>MMSGWLNEMIPPIMPSVSQVEGLFMPFDRFFNSGGQSFLEDFFPDMAAGTRPQRVSNNSGDDLLAAIEASRRLQDDGSTSDISTDNTSDAITAGDPPSIYNQEYKPRFPPFENATIRIDPESMEELRLSFNFSRSYPSSVNSQRFFLPHQSPREFKCGTVPPLAESPTFSTRSETASPQSRATQADDEDLEVELINQSREHIRVPAEDENIDSFLYAHSNSSQGTTCSEAGSSNATPAEQRARPPYAKKLSASSQKNSVDLTASVATPVFISPPLFLQTNFEPSHFTPLLTPNSNALLKRNLRNDRTRGNMENDSQLATTGFIAENALFAPPTAGFEHFLNPTSFQQAAHSSYVSPPVYNQPNAGSSSFLNIRSPTLFEEEDPRDKQFSELALEVIEKILLGETNEKNEPSRDFHSITGPEDMFGALELPSSPEEDRIHAEKSQKQKVSVDILLSDSPLPLSPSPTEEDSWETADVDDLTKRMEENLHMAKTTPKKLSVPIPEPAPMPSNWDNQRFSHVLEAYNIPDYIMQQDISNALQMLNLGHSEVKWISRKIVFVVFQNTTLATQALTKINHSWLRLRNLGQSTKHVQIAAIENRMDMNYPIRRVRPITNASVARRTIEHCLGKKSNVSAEKREMEKKQLAEAKAQRKNAPKKSSWD</sequence>
<comment type="caution">
    <text evidence="2">The sequence shown here is derived from an EMBL/GenBank/DDBJ whole genome shotgun (WGS) entry which is preliminary data.</text>
</comment>
<dbReference type="Proteomes" id="UP000835052">
    <property type="component" value="Unassembled WGS sequence"/>
</dbReference>
<dbReference type="PANTHER" id="PTHR21678:SF0">
    <property type="entry name" value="C3H1-TYPE DOMAIN-CONTAINING PROTEIN"/>
    <property type="match status" value="1"/>
</dbReference>
<evidence type="ECO:0000313" key="2">
    <source>
        <dbReference type="EMBL" id="CAD6185478.1"/>
    </source>
</evidence>
<keyword evidence="3" id="KW-1185">Reference proteome</keyword>
<gene>
    <name evidence="2" type="ORF">CAUJ_LOCUS1397</name>
</gene>
<evidence type="ECO:0000313" key="3">
    <source>
        <dbReference type="Proteomes" id="UP000835052"/>
    </source>
</evidence>
<dbReference type="EMBL" id="CAJGYM010000002">
    <property type="protein sequence ID" value="CAD6185478.1"/>
    <property type="molecule type" value="Genomic_DNA"/>
</dbReference>
<reference evidence="2" key="1">
    <citation type="submission" date="2020-10" db="EMBL/GenBank/DDBJ databases">
        <authorList>
            <person name="Kikuchi T."/>
        </authorList>
    </citation>
    <scope>NUCLEOTIDE SEQUENCE</scope>
    <source>
        <strain evidence="2">NKZ352</strain>
    </source>
</reference>
<protein>
    <submittedName>
        <fullName evidence="2">Uncharacterized protein</fullName>
    </submittedName>
</protein>
<feature type="region of interest" description="Disordered" evidence="1">
    <location>
        <begin position="74"/>
        <end position="106"/>
    </location>
</feature>
<feature type="compositionally biased region" description="Basic and acidic residues" evidence="1">
    <location>
        <begin position="633"/>
        <end position="648"/>
    </location>
</feature>
<dbReference type="InterPro" id="IPR039884">
    <property type="entry name" value="R3HC1/R3HCL"/>
</dbReference>
<feature type="region of interest" description="Disordered" evidence="1">
    <location>
        <begin position="164"/>
        <end position="189"/>
    </location>
</feature>
<feature type="region of interest" description="Disordered" evidence="1">
    <location>
        <begin position="627"/>
        <end position="660"/>
    </location>
</feature>
<feature type="region of interest" description="Disordered" evidence="1">
    <location>
        <begin position="222"/>
        <end position="254"/>
    </location>
</feature>